<evidence type="ECO:0000313" key="3">
    <source>
        <dbReference type="Proteomes" id="UP000310108"/>
    </source>
</evidence>
<dbReference type="AlphaFoldDB" id="A0A4U6X6W5"/>
<evidence type="ECO:0008006" key="4">
    <source>
        <dbReference type="Google" id="ProtNLM"/>
    </source>
</evidence>
<proteinExistence type="predicted"/>
<keyword evidence="3" id="KW-1185">Reference proteome</keyword>
<dbReference type="EMBL" id="PJEX01000338">
    <property type="protein sequence ID" value="TKW51055.1"/>
    <property type="molecule type" value="Genomic_DNA"/>
</dbReference>
<gene>
    <name evidence="2" type="ORF">CTA1_9472</name>
</gene>
<comment type="caution">
    <text evidence="2">The sequence shown here is derived from an EMBL/GenBank/DDBJ whole genome shotgun (WGS) entry which is preliminary data.</text>
</comment>
<feature type="region of interest" description="Disordered" evidence="1">
    <location>
        <begin position="1"/>
        <end position="24"/>
    </location>
</feature>
<dbReference type="Proteomes" id="UP000310108">
    <property type="component" value="Unassembled WGS sequence"/>
</dbReference>
<name>A0A4U6X6W5_9PEZI</name>
<protein>
    <recommendedName>
        <fullName evidence="4">NAD-specific glutamate dehydrogenase</fullName>
    </recommendedName>
</protein>
<dbReference type="AntiFam" id="ANF00142">
    <property type="entry name" value="Shadow ORF (opposite yadG)"/>
</dbReference>
<evidence type="ECO:0000313" key="2">
    <source>
        <dbReference type="EMBL" id="TKW51055.1"/>
    </source>
</evidence>
<sequence>METHVIGRPSATPTPPKFPSSRFHAAPSTAHRCHFLPEVVGDDNDTTAEGVDGIGQRVDGGDIKTVGGLVEQEHVGALNGEQGENDTGLLSVGQGADQRGLGLTGQTVATKLLAPVLVVLGLLRVLLTDEVESGLGQIELLGAVLGVQAKLQVGVAGDGTVGRGELARHQTKQGGLANTVGADEGGTGVHVETEVDVAVQVVLGIARVGEGDVVERQDGRGELLDICETEGEDLVRDDGLDKTIGLHLVKNLLTGFCLSDQVGVGTGAGNELLDVNNLILLLLVGLHLVGLLLGASPVVDVVVATVVQELLQAHVDHGGAHAVKEIHGVGDEDEGTVPLLEVLFQPHAGLEIQMGSGVVEQQQRRSDEQGLGESDTHSPSTGHVLGLLVNGDLVETQTRQDERGAGGKGRGVHLLHVLQGCQTFESAARGQRENTYLVQVHQDRALGAIIFEDLLGQLVQTGHLTLSLGNDPLKGTELGGRSTLVQKVDIDVFGDGELARIDGLEKGRLSATVLSQETVAATVRELEGGVVEEDTAVEHQAGTGDLDVLAGLGRSQDTGGDTVRDAVLVHLGGETAHLVHLIGAGGGAIVAVGGLLLVDLASGGLLGESLLLG</sequence>
<accession>A0A4U6X6W5</accession>
<organism evidence="2 3">
    <name type="scientific">Colletotrichum tanaceti</name>
    <dbReference type="NCBI Taxonomy" id="1306861"/>
    <lineage>
        <taxon>Eukaryota</taxon>
        <taxon>Fungi</taxon>
        <taxon>Dikarya</taxon>
        <taxon>Ascomycota</taxon>
        <taxon>Pezizomycotina</taxon>
        <taxon>Sordariomycetes</taxon>
        <taxon>Hypocreomycetidae</taxon>
        <taxon>Glomerellales</taxon>
        <taxon>Glomerellaceae</taxon>
        <taxon>Colletotrichum</taxon>
        <taxon>Colletotrichum destructivum species complex</taxon>
    </lineage>
</organism>
<evidence type="ECO:0000256" key="1">
    <source>
        <dbReference type="SAM" id="MobiDB-lite"/>
    </source>
</evidence>
<feature type="region of interest" description="Disordered" evidence="1">
    <location>
        <begin position="359"/>
        <end position="382"/>
    </location>
</feature>
<reference evidence="2 3" key="1">
    <citation type="journal article" date="2019" name="PLoS ONE">
        <title>Comparative genome analysis indicates high evolutionary potential of pathogenicity genes in Colletotrichum tanaceti.</title>
        <authorList>
            <person name="Lelwala R.V."/>
            <person name="Korhonen P.K."/>
            <person name="Young N.D."/>
            <person name="Scott J.B."/>
            <person name="Ades P.A."/>
            <person name="Gasser R.B."/>
            <person name="Taylor P.W.J."/>
        </authorList>
    </citation>
    <scope>NUCLEOTIDE SEQUENCE [LARGE SCALE GENOMIC DNA]</scope>
    <source>
        <strain evidence="2">BRIP57314</strain>
    </source>
</reference>